<comment type="caution">
    <text evidence="2">The sequence shown here is derived from an EMBL/GenBank/DDBJ whole genome shotgun (WGS) entry which is preliminary data.</text>
</comment>
<keyword evidence="3" id="KW-1185">Reference proteome</keyword>
<dbReference type="GO" id="GO:0003677">
    <property type="term" value="F:DNA binding"/>
    <property type="evidence" value="ECO:0007669"/>
    <property type="project" value="UniProtKB-KW"/>
</dbReference>
<evidence type="ECO:0000256" key="1">
    <source>
        <dbReference type="SAM" id="Phobius"/>
    </source>
</evidence>
<proteinExistence type="predicted"/>
<keyword evidence="2" id="KW-0238">DNA-binding</keyword>
<keyword evidence="1" id="KW-1133">Transmembrane helix</keyword>
<gene>
    <name evidence="2" type="ORF">J2S20_002149</name>
</gene>
<organism evidence="2 3">
    <name type="scientific">Moryella indoligenes</name>
    <dbReference type="NCBI Taxonomy" id="371674"/>
    <lineage>
        <taxon>Bacteria</taxon>
        <taxon>Bacillati</taxon>
        <taxon>Bacillota</taxon>
        <taxon>Clostridia</taxon>
        <taxon>Lachnospirales</taxon>
        <taxon>Lachnospiraceae</taxon>
        <taxon>Moryella</taxon>
    </lineage>
</organism>
<dbReference type="AlphaFoldDB" id="A0AAE4ALP5"/>
<sequence length="61" mass="7031">MDIGFLLNLAMKIVVMLGMISAICNVTSIASKEKITRDQYFELAKTRLIWQFVLLLEVIRK</sequence>
<reference evidence="2" key="1">
    <citation type="submission" date="2023-07" db="EMBL/GenBank/DDBJ databases">
        <title>Genomic Encyclopedia of Type Strains, Phase IV (KMG-IV): sequencing the most valuable type-strain genomes for metagenomic binning, comparative biology and taxonomic classification.</title>
        <authorList>
            <person name="Goeker M."/>
        </authorList>
    </citation>
    <scope>NUCLEOTIDE SEQUENCE</scope>
    <source>
        <strain evidence="2">DSM 19659</strain>
    </source>
</reference>
<dbReference type="Proteomes" id="UP001241537">
    <property type="component" value="Unassembled WGS sequence"/>
</dbReference>
<keyword evidence="1" id="KW-0812">Transmembrane</keyword>
<keyword evidence="1" id="KW-0472">Membrane</keyword>
<protein>
    <submittedName>
        <fullName evidence="2">DNA-binding phage protein</fullName>
    </submittedName>
</protein>
<accession>A0AAE4ALP5</accession>
<dbReference type="EMBL" id="JAUSTO010000019">
    <property type="protein sequence ID" value="MDQ0153429.1"/>
    <property type="molecule type" value="Genomic_DNA"/>
</dbReference>
<feature type="transmembrane region" description="Helical" evidence="1">
    <location>
        <begin position="6"/>
        <end position="27"/>
    </location>
</feature>
<evidence type="ECO:0000313" key="3">
    <source>
        <dbReference type="Proteomes" id="UP001241537"/>
    </source>
</evidence>
<evidence type="ECO:0000313" key="2">
    <source>
        <dbReference type="EMBL" id="MDQ0153429.1"/>
    </source>
</evidence>
<name>A0AAE4ALP5_9FIRM</name>